<evidence type="ECO:0000256" key="1">
    <source>
        <dbReference type="ARBA" id="ARBA00004613"/>
    </source>
</evidence>
<sequence length="135" mass="15074">MMMRMMTMVVDSFMCKTLTLILICTALQHACGLPLSEPAEPPAHTPAHSQHVRTKRCSCNSWDDKECIYFCHLDIIWVNTPSKLLPYGLGSPSSRRRRSAGRCKCLTPADKTCSSFCQNSAHNPRTDVVGSSRKN</sequence>
<dbReference type="EMBL" id="JAGKHQ010000001">
    <property type="protein sequence ID" value="KAG7525936.1"/>
    <property type="molecule type" value="Genomic_DNA"/>
</dbReference>
<evidence type="ECO:0000256" key="3">
    <source>
        <dbReference type="ARBA" id="ARBA00022525"/>
    </source>
</evidence>
<comment type="subcellular location">
    <subcellularLocation>
        <location evidence="1">Secreted</location>
    </subcellularLocation>
</comment>
<evidence type="ECO:0000313" key="8">
    <source>
        <dbReference type="EMBL" id="KAG7525936.1"/>
    </source>
</evidence>
<evidence type="ECO:0000256" key="2">
    <source>
        <dbReference type="ARBA" id="ARBA00010959"/>
    </source>
</evidence>
<evidence type="ECO:0000259" key="7">
    <source>
        <dbReference type="SMART" id="SM00272"/>
    </source>
</evidence>
<name>A0AAV6TA82_SOLSE</name>
<feature type="domain" description="Endothelin-like toxin" evidence="7">
    <location>
        <begin position="102"/>
        <end position="123"/>
    </location>
</feature>
<evidence type="ECO:0000256" key="6">
    <source>
        <dbReference type="SAM" id="SignalP"/>
    </source>
</evidence>
<dbReference type="GO" id="GO:0003100">
    <property type="term" value="P:regulation of systemic arterial blood pressure by endothelin"/>
    <property type="evidence" value="ECO:0007669"/>
    <property type="project" value="TreeGrafter"/>
</dbReference>
<proteinExistence type="inferred from homology"/>
<dbReference type="AlphaFoldDB" id="A0AAV6TA82"/>
<dbReference type="InterPro" id="IPR001928">
    <property type="entry name" value="Endothln-like_toxin"/>
</dbReference>
<keyword evidence="4" id="KW-0838">Vasoactive</keyword>
<comment type="caution">
    <text evidence="8">The sequence shown here is derived from an EMBL/GenBank/DDBJ whole genome shotgun (WGS) entry which is preliminary data.</text>
</comment>
<dbReference type="Proteomes" id="UP000693946">
    <property type="component" value="Linkage Group LG1"/>
</dbReference>
<keyword evidence="5" id="KW-0839">Vasoconstrictor</keyword>
<keyword evidence="9" id="KW-1185">Reference proteome</keyword>
<dbReference type="GO" id="GO:0014826">
    <property type="term" value="P:vein smooth muscle contraction"/>
    <property type="evidence" value="ECO:0007669"/>
    <property type="project" value="TreeGrafter"/>
</dbReference>
<evidence type="ECO:0000256" key="5">
    <source>
        <dbReference type="ARBA" id="ARBA00023322"/>
    </source>
</evidence>
<dbReference type="InterPro" id="IPR020475">
    <property type="entry name" value="Endothelin"/>
</dbReference>
<protein>
    <submittedName>
        <fullName evidence="8">Endothelin-2-like</fullName>
    </submittedName>
</protein>
<dbReference type="PANTHER" id="PTHR13874">
    <property type="entry name" value="ENDOTHELIN"/>
    <property type="match status" value="1"/>
</dbReference>
<dbReference type="PROSITE" id="PS00270">
    <property type="entry name" value="ENDOTHELIN"/>
    <property type="match status" value="2"/>
</dbReference>
<dbReference type="GO" id="GO:0019229">
    <property type="term" value="P:regulation of vasoconstriction"/>
    <property type="evidence" value="ECO:0007669"/>
    <property type="project" value="InterPro"/>
</dbReference>
<dbReference type="Pfam" id="PF00322">
    <property type="entry name" value="Endothelin"/>
    <property type="match status" value="1"/>
</dbReference>
<comment type="similarity">
    <text evidence="2">Belongs to the endothelin/sarafotoxin family.</text>
</comment>
<dbReference type="GO" id="GO:0031708">
    <property type="term" value="F:endothelin B receptor binding"/>
    <property type="evidence" value="ECO:0007669"/>
    <property type="project" value="TreeGrafter"/>
</dbReference>
<dbReference type="SMART" id="SM00272">
    <property type="entry name" value="END"/>
    <property type="match status" value="2"/>
</dbReference>
<dbReference type="GO" id="GO:0005179">
    <property type="term" value="F:hormone activity"/>
    <property type="evidence" value="ECO:0007669"/>
    <property type="project" value="TreeGrafter"/>
</dbReference>
<feature type="domain" description="Endothelin-like toxin" evidence="7">
    <location>
        <begin position="56"/>
        <end position="77"/>
    </location>
</feature>
<dbReference type="InterPro" id="IPR019764">
    <property type="entry name" value="Endothelin_toxin_CS"/>
</dbReference>
<gene>
    <name evidence="8" type="ORF">JOB18_034121</name>
</gene>
<keyword evidence="3" id="KW-0964">Secreted</keyword>
<feature type="signal peptide" evidence="6">
    <location>
        <begin position="1"/>
        <end position="32"/>
    </location>
</feature>
<keyword evidence="6" id="KW-0732">Signal</keyword>
<reference evidence="8 9" key="1">
    <citation type="journal article" date="2021" name="Sci. Rep.">
        <title>Chromosome anchoring in Senegalese sole (Solea senegalensis) reveals sex-associated markers and genome rearrangements in flatfish.</title>
        <authorList>
            <person name="Guerrero-Cozar I."/>
            <person name="Gomez-Garrido J."/>
            <person name="Berbel C."/>
            <person name="Martinez-Blanch J.F."/>
            <person name="Alioto T."/>
            <person name="Claros M.G."/>
            <person name="Gagnaire P.A."/>
            <person name="Manchado M."/>
        </authorList>
    </citation>
    <scope>NUCLEOTIDE SEQUENCE [LARGE SCALE GENOMIC DNA]</scope>
    <source>
        <strain evidence="8">Sse05_10M</strain>
    </source>
</reference>
<dbReference type="GO" id="GO:0006874">
    <property type="term" value="P:intracellular calcium ion homeostasis"/>
    <property type="evidence" value="ECO:0007669"/>
    <property type="project" value="TreeGrafter"/>
</dbReference>
<dbReference type="GO" id="GO:0005615">
    <property type="term" value="C:extracellular space"/>
    <property type="evidence" value="ECO:0007669"/>
    <property type="project" value="TreeGrafter"/>
</dbReference>
<feature type="chain" id="PRO_5043540696" evidence="6">
    <location>
        <begin position="33"/>
        <end position="135"/>
    </location>
</feature>
<dbReference type="PANTHER" id="PTHR13874:SF9">
    <property type="entry name" value="ENDOTHELIN-2"/>
    <property type="match status" value="1"/>
</dbReference>
<accession>A0AAV6TA82</accession>
<evidence type="ECO:0000256" key="4">
    <source>
        <dbReference type="ARBA" id="ARBA00022858"/>
    </source>
</evidence>
<evidence type="ECO:0000313" key="9">
    <source>
        <dbReference type="Proteomes" id="UP000693946"/>
    </source>
</evidence>
<organism evidence="8 9">
    <name type="scientific">Solea senegalensis</name>
    <name type="common">Senegalese sole</name>
    <dbReference type="NCBI Taxonomy" id="28829"/>
    <lineage>
        <taxon>Eukaryota</taxon>
        <taxon>Metazoa</taxon>
        <taxon>Chordata</taxon>
        <taxon>Craniata</taxon>
        <taxon>Vertebrata</taxon>
        <taxon>Euteleostomi</taxon>
        <taxon>Actinopterygii</taxon>
        <taxon>Neopterygii</taxon>
        <taxon>Teleostei</taxon>
        <taxon>Neoteleostei</taxon>
        <taxon>Acanthomorphata</taxon>
        <taxon>Carangaria</taxon>
        <taxon>Pleuronectiformes</taxon>
        <taxon>Pleuronectoidei</taxon>
        <taxon>Soleidae</taxon>
        <taxon>Solea</taxon>
    </lineage>
</organism>